<keyword evidence="5 6" id="KW-0961">Cell wall biogenesis/degradation</keyword>
<dbReference type="GO" id="GO:0003677">
    <property type="term" value="F:DNA binding"/>
    <property type="evidence" value="ECO:0007669"/>
    <property type="project" value="UniProtKB-KW"/>
</dbReference>
<dbReference type="SUPFAM" id="SSF82708">
    <property type="entry name" value="R3H domain"/>
    <property type="match status" value="1"/>
</dbReference>
<dbReference type="Gene3D" id="3.30.300.20">
    <property type="match status" value="1"/>
</dbReference>
<dbReference type="CDD" id="cd02414">
    <property type="entry name" value="KH-II_Jag"/>
    <property type="match status" value="1"/>
</dbReference>
<dbReference type="InterPro" id="IPR015946">
    <property type="entry name" value="KH_dom-like_a/b"/>
</dbReference>
<keyword evidence="3 6" id="KW-0133">Cell shape</keyword>
<dbReference type="OrthoDB" id="9794483at2"/>
<dbReference type="PROSITE" id="PS51061">
    <property type="entry name" value="R3H"/>
    <property type="match status" value="1"/>
</dbReference>
<evidence type="ECO:0000256" key="5">
    <source>
        <dbReference type="ARBA" id="ARBA00023316"/>
    </source>
</evidence>
<accession>A0A1E5L8K6</accession>
<dbReference type="SMART" id="SM01245">
    <property type="entry name" value="Jag_N"/>
    <property type="match status" value="1"/>
</dbReference>
<dbReference type="Pfam" id="PF01424">
    <property type="entry name" value="R3H"/>
    <property type="match status" value="1"/>
</dbReference>
<comment type="subunit">
    <text evidence="6">Forms a complex with KhpA.</text>
</comment>
<evidence type="ECO:0000313" key="8">
    <source>
        <dbReference type="EMBL" id="OEH86480.1"/>
    </source>
</evidence>
<dbReference type="PANTHER" id="PTHR35800:SF1">
    <property type="entry name" value="RNA-BINDING PROTEIN KHPB"/>
    <property type="match status" value="1"/>
</dbReference>
<keyword evidence="9" id="KW-1185">Reference proteome</keyword>
<dbReference type="EMBL" id="MJAT01000003">
    <property type="protein sequence ID" value="OEH86480.1"/>
    <property type="molecule type" value="Genomic_DNA"/>
</dbReference>
<dbReference type="Proteomes" id="UP000095255">
    <property type="component" value="Unassembled WGS sequence"/>
</dbReference>
<dbReference type="Gene3D" id="3.30.1370.50">
    <property type="entry name" value="R3H-like domain"/>
    <property type="match status" value="1"/>
</dbReference>
<comment type="function">
    <text evidence="6">A probable RNA chaperone. Forms a complex with KhpA which binds to cellular RNA and controls its expression. Plays a role in peptidoglycan (PG) homeostasis and cell length regulation.</text>
</comment>
<dbReference type="RefSeq" id="WP_069701075.1">
    <property type="nucleotide sequence ID" value="NZ_MJAT01000003.1"/>
</dbReference>
<gene>
    <name evidence="6" type="primary">khpB</name>
    <name evidence="6" type="synonym">eloR</name>
    <name evidence="8" type="ORF">BHU72_12760</name>
</gene>
<dbReference type="InterPro" id="IPR032782">
    <property type="entry name" value="KhpB_N"/>
</dbReference>
<evidence type="ECO:0000256" key="6">
    <source>
        <dbReference type="HAMAP-Rule" id="MF_00867"/>
    </source>
</evidence>
<dbReference type="InterPro" id="IPR036867">
    <property type="entry name" value="R3H_dom_sf"/>
</dbReference>
<reference evidence="8 9" key="1">
    <citation type="submission" date="2016-09" db="EMBL/GenBank/DDBJ databases">
        <title>Desulfuribacillus arsenicus sp. nov., an obligately anaerobic, dissimilatory arsenic- and antimonate-reducing bacterium isolated from anoxic sediments.</title>
        <authorList>
            <person name="Abin C.A."/>
            <person name="Hollibaugh J.T."/>
        </authorList>
    </citation>
    <scope>NUCLEOTIDE SEQUENCE [LARGE SCALE GENOMIC DNA]</scope>
    <source>
        <strain evidence="8 9">MLFW-2</strain>
    </source>
</reference>
<evidence type="ECO:0000313" key="9">
    <source>
        <dbReference type="Proteomes" id="UP000095255"/>
    </source>
</evidence>
<comment type="caution">
    <text evidence="6">Lacks conserved residue(s) required for the propagation of feature annotation.</text>
</comment>
<dbReference type="GO" id="GO:0003723">
    <property type="term" value="F:RNA binding"/>
    <property type="evidence" value="ECO:0007669"/>
    <property type="project" value="UniProtKB-UniRule"/>
</dbReference>
<dbReference type="NCBIfam" id="NF041568">
    <property type="entry name" value="Jag_EloR"/>
    <property type="match status" value="1"/>
</dbReference>
<sequence>MRKLVESAKTIDEAIALGLSKLGLQKEEVEINIITEPTKGFLGFGSKNAEVEIIVKDNPIAQGKKVLSEIFGAMDLNVQIEDYKEDDQIVFNIVGDNLGVLIGRRGQTLDALQYLLNLSVNKSKDSNTRFLLDAESYRERRKKTLESLAQKLANKVRKYKKDVVLEPMAPYERKIIHTYLQNEKGIYTRSQGQEPFRKIVISAKKHTEV</sequence>
<dbReference type="AlphaFoldDB" id="A0A1E5L8K6"/>
<keyword evidence="2 6" id="KW-0694">RNA-binding</keyword>
<dbReference type="PANTHER" id="PTHR35800">
    <property type="entry name" value="PROTEIN JAG"/>
    <property type="match status" value="1"/>
</dbReference>
<keyword evidence="4 6" id="KW-0143">Chaperone</keyword>
<dbReference type="InterPro" id="IPR001374">
    <property type="entry name" value="R3H_dom"/>
</dbReference>
<dbReference type="GO" id="GO:0071555">
    <property type="term" value="P:cell wall organization"/>
    <property type="evidence" value="ECO:0007669"/>
    <property type="project" value="UniProtKB-KW"/>
</dbReference>
<feature type="domain" description="R3H" evidence="7">
    <location>
        <begin position="139"/>
        <end position="205"/>
    </location>
</feature>
<organism evidence="8 9">
    <name type="scientific">Desulfuribacillus stibiiarsenatis</name>
    <dbReference type="NCBI Taxonomy" id="1390249"/>
    <lineage>
        <taxon>Bacteria</taxon>
        <taxon>Bacillati</taxon>
        <taxon>Bacillota</taxon>
        <taxon>Desulfuribacillia</taxon>
        <taxon>Desulfuribacillales</taxon>
        <taxon>Desulfuribacillaceae</taxon>
        <taxon>Desulfuribacillus</taxon>
    </lineage>
</organism>
<dbReference type="GO" id="GO:0005737">
    <property type="term" value="C:cytoplasm"/>
    <property type="evidence" value="ECO:0007669"/>
    <property type="project" value="UniProtKB-SubCell"/>
</dbReference>
<dbReference type="InterPro" id="IPR038008">
    <property type="entry name" value="Jag_KH"/>
</dbReference>
<evidence type="ECO:0000256" key="2">
    <source>
        <dbReference type="ARBA" id="ARBA00022884"/>
    </source>
</evidence>
<dbReference type="GO" id="GO:0008360">
    <property type="term" value="P:regulation of cell shape"/>
    <property type="evidence" value="ECO:0007669"/>
    <property type="project" value="UniProtKB-KW"/>
</dbReference>
<name>A0A1E5L8K6_9FIRM</name>
<dbReference type="HAMAP" id="MF_00867">
    <property type="entry name" value="KhpB"/>
    <property type="match status" value="1"/>
</dbReference>
<protein>
    <recommendedName>
        <fullName evidence="6">RNA-binding protein KhpB</fullName>
    </recommendedName>
    <alternativeName>
        <fullName evidence="6">RNA-binding protein EloR</fullName>
    </alternativeName>
</protein>
<dbReference type="GO" id="GO:0009252">
    <property type="term" value="P:peptidoglycan biosynthetic process"/>
    <property type="evidence" value="ECO:0007669"/>
    <property type="project" value="UniProtKB-UniRule"/>
</dbReference>
<comment type="similarity">
    <text evidence="6">Belongs to the KhpB RNA-binding protein family.</text>
</comment>
<dbReference type="CDD" id="cd02644">
    <property type="entry name" value="R3H_jag"/>
    <property type="match status" value="1"/>
</dbReference>
<evidence type="ECO:0000256" key="3">
    <source>
        <dbReference type="ARBA" id="ARBA00022960"/>
    </source>
</evidence>
<dbReference type="Pfam" id="PF13083">
    <property type="entry name" value="KH_KhpA-B"/>
    <property type="match status" value="1"/>
</dbReference>
<dbReference type="SMART" id="SM00393">
    <property type="entry name" value="R3H"/>
    <property type="match status" value="1"/>
</dbReference>
<dbReference type="STRING" id="1390249.BHU72_12760"/>
<keyword evidence="1 6" id="KW-0963">Cytoplasm</keyword>
<keyword evidence="8" id="KW-0238">DNA-binding</keyword>
<dbReference type="Pfam" id="PF14804">
    <property type="entry name" value="Jag_N"/>
    <property type="match status" value="1"/>
</dbReference>
<proteinExistence type="inferred from homology"/>
<dbReference type="InterPro" id="IPR039247">
    <property type="entry name" value="KhpB"/>
</dbReference>
<evidence type="ECO:0000256" key="4">
    <source>
        <dbReference type="ARBA" id="ARBA00023186"/>
    </source>
</evidence>
<dbReference type="InterPro" id="IPR034079">
    <property type="entry name" value="R3H_KhpB"/>
</dbReference>
<evidence type="ECO:0000256" key="1">
    <source>
        <dbReference type="ARBA" id="ARBA00022490"/>
    </source>
</evidence>
<comment type="subcellular location">
    <subcellularLocation>
        <location evidence="6">Cytoplasm</location>
    </subcellularLocation>
</comment>
<comment type="domain">
    <text evidence="6">Has an N-terminal Jag-N domain and 2 RNA-binding domains (KH and R3H).</text>
</comment>
<dbReference type="Gene3D" id="3.30.30.80">
    <property type="entry name" value="probable RNA-binding protein from clostridium symbiosum atcc 14940"/>
    <property type="match status" value="1"/>
</dbReference>
<evidence type="ECO:0000259" key="7">
    <source>
        <dbReference type="PROSITE" id="PS51061"/>
    </source>
</evidence>
<comment type="caution">
    <text evidence="8">The sequence shown here is derived from an EMBL/GenBank/DDBJ whole genome shotgun (WGS) entry which is preliminary data.</text>
</comment>
<dbReference type="InterPro" id="IPR038247">
    <property type="entry name" value="Jag_N_dom_sf"/>
</dbReference>